<dbReference type="AlphaFoldDB" id="A0A2K8UD93"/>
<evidence type="ECO:0000256" key="7">
    <source>
        <dbReference type="ARBA" id="ARBA00023027"/>
    </source>
</evidence>
<gene>
    <name evidence="12" type="ORF">THSYN_22630</name>
</gene>
<organism evidence="12 13">
    <name type="scientific">Candidatus Thiodictyon syntrophicum</name>
    <dbReference type="NCBI Taxonomy" id="1166950"/>
    <lineage>
        <taxon>Bacteria</taxon>
        <taxon>Pseudomonadati</taxon>
        <taxon>Pseudomonadota</taxon>
        <taxon>Gammaproteobacteria</taxon>
        <taxon>Chromatiales</taxon>
        <taxon>Chromatiaceae</taxon>
        <taxon>Thiodictyon</taxon>
    </lineage>
</organism>
<dbReference type="Proteomes" id="UP000232638">
    <property type="component" value="Chromosome"/>
</dbReference>
<dbReference type="Gene3D" id="3.90.25.10">
    <property type="entry name" value="UDP-galactose 4-epimerase, domain 1"/>
    <property type="match status" value="1"/>
</dbReference>
<evidence type="ECO:0000256" key="2">
    <source>
        <dbReference type="ARBA" id="ARBA00001911"/>
    </source>
</evidence>
<evidence type="ECO:0000256" key="1">
    <source>
        <dbReference type="ARBA" id="ARBA00000083"/>
    </source>
</evidence>
<keyword evidence="9 10" id="KW-0119">Carbohydrate metabolism</keyword>
<dbReference type="InterPro" id="IPR005886">
    <property type="entry name" value="UDP_G4E"/>
</dbReference>
<evidence type="ECO:0000313" key="12">
    <source>
        <dbReference type="EMBL" id="AUB83467.1"/>
    </source>
</evidence>
<evidence type="ECO:0000313" key="13">
    <source>
        <dbReference type="Proteomes" id="UP000232638"/>
    </source>
</evidence>
<proteinExistence type="inferred from homology"/>
<evidence type="ECO:0000256" key="8">
    <source>
        <dbReference type="ARBA" id="ARBA00023235"/>
    </source>
</evidence>
<dbReference type="Gene3D" id="3.40.50.720">
    <property type="entry name" value="NAD(P)-binding Rossmann-like Domain"/>
    <property type="match status" value="1"/>
</dbReference>
<comment type="subunit">
    <text evidence="10">Homodimer.</text>
</comment>
<dbReference type="UniPathway" id="UPA00214"/>
<comment type="similarity">
    <text evidence="4 10">Belongs to the NAD(P)-dependent epimerase/dehydratase family.</text>
</comment>
<protein>
    <recommendedName>
        <fullName evidence="6 10">UDP-glucose 4-epimerase</fullName>
        <ecNumber evidence="5 10">5.1.3.2</ecNumber>
    </recommendedName>
</protein>
<dbReference type="Pfam" id="PF01370">
    <property type="entry name" value="Epimerase"/>
    <property type="match status" value="1"/>
</dbReference>
<keyword evidence="13" id="KW-1185">Reference proteome</keyword>
<dbReference type="PANTHER" id="PTHR43725:SF53">
    <property type="entry name" value="UDP-ARABINOSE 4-EPIMERASE 1"/>
    <property type="match status" value="1"/>
</dbReference>
<dbReference type="KEGG" id="tsy:THSYN_22630"/>
<dbReference type="SUPFAM" id="SSF51735">
    <property type="entry name" value="NAD(P)-binding Rossmann-fold domains"/>
    <property type="match status" value="1"/>
</dbReference>
<feature type="domain" description="NAD-dependent epimerase/dehydratase" evidence="11">
    <location>
        <begin position="6"/>
        <end position="249"/>
    </location>
</feature>
<dbReference type="OrthoDB" id="9803010at2"/>
<reference evidence="12 13" key="1">
    <citation type="submission" date="2017-03" db="EMBL/GenBank/DDBJ databases">
        <title>Complete genome sequence of Candidatus 'Thiodictyon syntrophicum' sp. nov. strain Cad16T, a photolithoautotroph purple sulfur bacterium isolated from an alpine meromictic lake.</title>
        <authorList>
            <person name="Luedin S.M."/>
            <person name="Pothier J.F."/>
            <person name="Danza F."/>
            <person name="Storelli N."/>
            <person name="Wittwer M."/>
            <person name="Tonolla M."/>
        </authorList>
    </citation>
    <scope>NUCLEOTIDE SEQUENCE [LARGE SCALE GENOMIC DNA]</scope>
    <source>
        <strain evidence="12 13">Cad16T</strain>
    </source>
</reference>
<dbReference type="NCBIfam" id="TIGR01179">
    <property type="entry name" value="galE"/>
    <property type="match status" value="1"/>
</dbReference>
<evidence type="ECO:0000256" key="3">
    <source>
        <dbReference type="ARBA" id="ARBA00004947"/>
    </source>
</evidence>
<sequence length="349" mass="37713">MITDTVLVVGGAGYIGSHMVLALRDAGYSVVVFDNLSRGFPDAVGPAPLVVGDLRSPVDLDACFAAHRVALVMHFAALAYVGESVTEPELYYQNNVVGTINLLTAMRKHGVMRLVFSSTCATYGEPDQVPIDEMHPQRPINPYGRTKLMIEQALVDYATAYGLQSVSLRYFNAAGCDPQCRAGERHDPETHLIPLVLAEALRMQEGGDPRDSRLQVFGTDFPTKDGSCIRDYIHVRDLCAAHLRAAERLLANEALGAEFYNLANGAGFSVLEVIAACREVTGQAVEYQALPRRAGDPAVLVGNARRAAAVLGWRAEIAELPEIIRTAWEWVDLRSGGSSVFGPDAGDGK</sequence>
<evidence type="ECO:0000256" key="6">
    <source>
        <dbReference type="ARBA" id="ARBA00018569"/>
    </source>
</evidence>
<dbReference type="InterPro" id="IPR036291">
    <property type="entry name" value="NAD(P)-bd_dom_sf"/>
</dbReference>
<dbReference type="GO" id="GO:0003978">
    <property type="term" value="F:UDP-glucose 4-epimerase activity"/>
    <property type="evidence" value="ECO:0007669"/>
    <property type="project" value="UniProtKB-UniRule"/>
</dbReference>
<comment type="cofactor">
    <cofactor evidence="2 10">
        <name>NAD(+)</name>
        <dbReference type="ChEBI" id="CHEBI:57540"/>
    </cofactor>
</comment>
<dbReference type="RefSeq" id="WP_100921154.1">
    <property type="nucleotide sequence ID" value="NZ_CP020370.1"/>
</dbReference>
<dbReference type="EMBL" id="CP020370">
    <property type="protein sequence ID" value="AUB83467.1"/>
    <property type="molecule type" value="Genomic_DNA"/>
</dbReference>
<evidence type="ECO:0000256" key="10">
    <source>
        <dbReference type="RuleBase" id="RU366046"/>
    </source>
</evidence>
<dbReference type="EC" id="5.1.3.2" evidence="5 10"/>
<evidence type="ECO:0000256" key="9">
    <source>
        <dbReference type="ARBA" id="ARBA00023277"/>
    </source>
</evidence>
<accession>A0A2K8UD93</accession>
<comment type="pathway">
    <text evidence="3 10">Carbohydrate metabolism; galactose metabolism.</text>
</comment>
<keyword evidence="8 10" id="KW-0413">Isomerase</keyword>
<comment type="catalytic activity">
    <reaction evidence="1 10">
        <text>UDP-alpha-D-glucose = UDP-alpha-D-galactose</text>
        <dbReference type="Rhea" id="RHEA:22168"/>
        <dbReference type="ChEBI" id="CHEBI:58885"/>
        <dbReference type="ChEBI" id="CHEBI:66914"/>
        <dbReference type="EC" id="5.1.3.2"/>
    </reaction>
</comment>
<dbReference type="CDD" id="cd05247">
    <property type="entry name" value="UDP_G4E_1_SDR_e"/>
    <property type="match status" value="1"/>
</dbReference>
<evidence type="ECO:0000256" key="5">
    <source>
        <dbReference type="ARBA" id="ARBA00013189"/>
    </source>
</evidence>
<dbReference type="PANTHER" id="PTHR43725">
    <property type="entry name" value="UDP-GLUCOSE 4-EPIMERASE"/>
    <property type="match status" value="1"/>
</dbReference>
<keyword evidence="7 10" id="KW-0520">NAD</keyword>
<name>A0A2K8UD93_9GAMM</name>
<dbReference type="InterPro" id="IPR001509">
    <property type="entry name" value="Epimerase_deHydtase"/>
</dbReference>
<evidence type="ECO:0000259" key="11">
    <source>
        <dbReference type="Pfam" id="PF01370"/>
    </source>
</evidence>
<evidence type="ECO:0000256" key="4">
    <source>
        <dbReference type="ARBA" id="ARBA00007637"/>
    </source>
</evidence>
<dbReference type="GO" id="GO:0033499">
    <property type="term" value="P:galactose catabolic process via UDP-galactose, Leloir pathway"/>
    <property type="evidence" value="ECO:0007669"/>
    <property type="project" value="TreeGrafter"/>
</dbReference>